<evidence type="ECO:0000256" key="1">
    <source>
        <dbReference type="SAM" id="Phobius"/>
    </source>
</evidence>
<dbReference type="Gene3D" id="2.60.120.1440">
    <property type="match status" value="1"/>
</dbReference>
<dbReference type="PANTHER" id="PTHR30273">
    <property type="entry name" value="PERIPLASMIC SIGNAL SENSOR AND SIGMA FACTOR ACTIVATOR FECR-RELATED"/>
    <property type="match status" value="1"/>
</dbReference>
<feature type="transmembrane region" description="Helical" evidence="1">
    <location>
        <begin position="90"/>
        <end position="110"/>
    </location>
</feature>
<keyword evidence="1" id="KW-0812">Transmembrane</keyword>
<keyword evidence="5" id="KW-1185">Reference proteome</keyword>
<protein>
    <submittedName>
        <fullName evidence="4">FecR domain-containing protein</fullName>
    </submittedName>
</protein>
<proteinExistence type="predicted"/>
<sequence length="398" mass="44798">MKPVMKNQPYEFALLISRYLCNELSKEEEAHLMQILEKDEHKRKILEYYKQTAPAQERLDYMNSLDVDAAWNKVRQRHDGNLGKSSNYSFLKYVAILAITVSAVALWLAYGTKDNKLVTSLAADKQILDVLPGGNVAVLVLSDGKRVSLDSGAVALREKDGTQVSGNQGGLAYSNDIASEQEEVLYNTLIVPRGGTYNIQLPDGTNVWLNAMSELRFPVKFGTKERKVELIGEAYFEVAKNKDVPFKVITAHQEIEVKGTHFNVNCYADENFVRTTLLEGSVKISDPAAPARSWLLSPGEQAQTNKKTGKTALEKVNMKEVFAWKNGYFFFNDEKLESIMAKIARWYDIEVVYKGQLEEQSFLGQIERSKKISSILNVLELSGNVHFKISGRRVVVMP</sequence>
<feature type="domain" description="FecR protein" evidence="2">
    <location>
        <begin position="191"/>
        <end position="283"/>
    </location>
</feature>
<dbReference type="Pfam" id="PF04773">
    <property type="entry name" value="FecR"/>
    <property type="match status" value="1"/>
</dbReference>
<keyword evidence="1" id="KW-0472">Membrane</keyword>
<gene>
    <name evidence="4" type="ORF">WAE58_13555</name>
</gene>
<dbReference type="RefSeq" id="WP_337716705.1">
    <property type="nucleotide sequence ID" value="NZ_JBBEUB010000004.1"/>
</dbReference>
<accession>A0ABU8NMJ6</accession>
<dbReference type="InterPro" id="IPR006860">
    <property type="entry name" value="FecR"/>
</dbReference>
<name>A0ABU8NMJ6_9SPHI</name>
<evidence type="ECO:0000259" key="3">
    <source>
        <dbReference type="Pfam" id="PF16344"/>
    </source>
</evidence>
<dbReference type="InterPro" id="IPR032508">
    <property type="entry name" value="FecR_C"/>
</dbReference>
<dbReference type="EMBL" id="JBBEUB010000004">
    <property type="protein sequence ID" value="MEJ2903464.1"/>
    <property type="molecule type" value="Genomic_DNA"/>
</dbReference>
<evidence type="ECO:0000259" key="2">
    <source>
        <dbReference type="Pfam" id="PF04773"/>
    </source>
</evidence>
<feature type="domain" description="Protein FecR C-terminal" evidence="3">
    <location>
        <begin position="328"/>
        <end position="396"/>
    </location>
</feature>
<dbReference type="Gene3D" id="3.55.50.30">
    <property type="match status" value="1"/>
</dbReference>
<organism evidence="4 5">
    <name type="scientific">Pedobacter panaciterrae</name>
    <dbReference type="NCBI Taxonomy" id="363849"/>
    <lineage>
        <taxon>Bacteria</taxon>
        <taxon>Pseudomonadati</taxon>
        <taxon>Bacteroidota</taxon>
        <taxon>Sphingobacteriia</taxon>
        <taxon>Sphingobacteriales</taxon>
        <taxon>Sphingobacteriaceae</taxon>
        <taxon>Pedobacter</taxon>
    </lineage>
</organism>
<evidence type="ECO:0000313" key="5">
    <source>
        <dbReference type="Proteomes" id="UP001378956"/>
    </source>
</evidence>
<reference evidence="4 5" key="1">
    <citation type="submission" date="2024-03" db="EMBL/GenBank/DDBJ databases">
        <title>Sequence of Lycoming College Course Isolates.</title>
        <authorList>
            <person name="Plotts O."/>
            <person name="Newman J."/>
        </authorList>
    </citation>
    <scope>NUCLEOTIDE SEQUENCE [LARGE SCALE GENOMIC DNA]</scope>
    <source>
        <strain evidence="4 5">CJB-3</strain>
    </source>
</reference>
<comment type="caution">
    <text evidence="4">The sequence shown here is derived from an EMBL/GenBank/DDBJ whole genome shotgun (WGS) entry which is preliminary data.</text>
</comment>
<dbReference type="PANTHER" id="PTHR30273:SF2">
    <property type="entry name" value="PROTEIN FECR"/>
    <property type="match status" value="1"/>
</dbReference>
<dbReference type="InterPro" id="IPR012373">
    <property type="entry name" value="Ferrdict_sens_TM"/>
</dbReference>
<dbReference type="Proteomes" id="UP001378956">
    <property type="component" value="Unassembled WGS sequence"/>
</dbReference>
<dbReference type="Pfam" id="PF16344">
    <property type="entry name" value="FecR_C"/>
    <property type="match status" value="1"/>
</dbReference>
<evidence type="ECO:0000313" key="4">
    <source>
        <dbReference type="EMBL" id="MEJ2903464.1"/>
    </source>
</evidence>
<keyword evidence="1" id="KW-1133">Transmembrane helix</keyword>